<dbReference type="GO" id="GO:0005198">
    <property type="term" value="F:structural molecule activity"/>
    <property type="evidence" value="ECO:0007669"/>
    <property type="project" value="InterPro"/>
</dbReference>
<organism evidence="1 2">
    <name type="scientific">Serratia plymuthica</name>
    <dbReference type="NCBI Taxonomy" id="82996"/>
    <lineage>
        <taxon>Bacteria</taxon>
        <taxon>Pseudomonadati</taxon>
        <taxon>Pseudomonadota</taxon>
        <taxon>Gammaproteobacteria</taxon>
        <taxon>Enterobacterales</taxon>
        <taxon>Yersiniaceae</taxon>
        <taxon>Serratia</taxon>
    </lineage>
</organism>
<dbReference type="InterPro" id="IPR010667">
    <property type="entry name" value="Phage_T4_Gp19"/>
</dbReference>
<dbReference type="InterPro" id="IPR011747">
    <property type="entry name" value="CHP02241"/>
</dbReference>
<proteinExistence type="predicted"/>
<accession>A0A318P6S7</accession>
<dbReference type="RefSeq" id="WP_041416971.1">
    <property type="nucleotide sequence ID" value="NZ_CP012097.1"/>
</dbReference>
<gene>
    <name evidence="1" type="ORF">CT690_03000</name>
</gene>
<protein>
    <submittedName>
        <fullName evidence="1">Phage tail protein</fullName>
    </submittedName>
</protein>
<evidence type="ECO:0000313" key="2">
    <source>
        <dbReference type="Proteomes" id="UP000248196"/>
    </source>
</evidence>
<dbReference type="NCBIfam" id="TIGR02241">
    <property type="entry name" value="conserved hypothetical phage tail region protein"/>
    <property type="match status" value="1"/>
</dbReference>
<dbReference type="Pfam" id="PF06841">
    <property type="entry name" value="Phage_T4_gp19"/>
    <property type="match status" value="1"/>
</dbReference>
<name>A0A318P6S7_SERPL</name>
<dbReference type="PANTHER" id="PTHR38009">
    <property type="entry name" value="CONSERVED HYPOTHETICAL PHAGE TAIL PROTEIN"/>
    <property type="match status" value="1"/>
</dbReference>
<dbReference type="EMBL" id="PESE01000001">
    <property type="protein sequence ID" value="PYD40272.1"/>
    <property type="molecule type" value="Genomic_DNA"/>
</dbReference>
<evidence type="ECO:0000313" key="1">
    <source>
        <dbReference type="EMBL" id="PYD40272.1"/>
    </source>
</evidence>
<dbReference type="OrthoDB" id="9790161at2"/>
<dbReference type="AlphaFoldDB" id="A0A318P6S7"/>
<comment type="caution">
    <text evidence="1">The sequence shown here is derived from an EMBL/GenBank/DDBJ whole genome shotgun (WGS) entry which is preliminary data.</text>
</comment>
<dbReference type="Proteomes" id="UP000248196">
    <property type="component" value="Unassembled WGS sequence"/>
</dbReference>
<reference evidence="1 2" key="1">
    <citation type="submission" date="2017-11" db="EMBL/GenBank/DDBJ databases">
        <title>Genome sequence of the oocydin A producing rhizobacterium Serratia plymuthica 4Rx5.</title>
        <authorList>
            <person name="Matilla M.A."/>
            <person name="Udaondo Z."/>
            <person name="Salmond G.P.C."/>
        </authorList>
    </citation>
    <scope>NUCLEOTIDE SEQUENCE [LARGE SCALE GENOMIC DNA]</scope>
    <source>
        <strain evidence="1 2">4Rx5</strain>
    </source>
</reference>
<sequence>MADSTDIIDATYPVPGFRFTVTIGDDVIRCSSVSGLDQQYESFEYRDGMGGLFRGLTRAQLPSITLSQAVFPGECKLYEWLYNYANNSDGKKDISISLTDESGKVLYVTWNVFNCFPTGITGPSLDASSNEVAVKQITLNADRLTVECHSV</sequence>
<dbReference type="PANTHER" id="PTHR38009:SF1">
    <property type="entry name" value="CONSERVED HYPOTHETICAL PHAGE TAIL PROTEIN"/>
    <property type="match status" value="1"/>
</dbReference>